<keyword evidence="4" id="KW-1185">Reference proteome</keyword>
<feature type="compositionally biased region" description="Acidic residues" evidence="1">
    <location>
        <begin position="13"/>
        <end position="27"/>
    </location>
</feature>
<dbReference type="Proteomes" id="UP000694845">
    <property type="component" value="Unplaced"/>
</dbReference>
<dbReference type="KEGG" id="aplc:110978538"/>
<evidence type="ECO:0000313" key="6">
    <source>
        <dbReference type="RefSeq" id="XP_022089295.1"/>
    </source>
</evidence>
<feature type="compositionally biased region" description="Basic residues" evidence="1">
    <location>
        <begin position="699"/>
        <end position="710"/>
    </location>
</feature>
<dbReference type="GO" id="GO:0005819">
    <property type="term" value="C:spindle"/>
    <property type="evidence" value="ECO:0007669"/>
    <property type="project" value="TreeGrafter"/>
</dbReference>
<dbReference type="PANTHER" id="PTHR21437:SF1">
    <property type="entry name" value="WIDE AWAKE"/>
    <property type="match status" value="1"/>
</dbReference>
<dbReference type="PROSITE" id="PS50853">
    <property type="entry name" value="FN3"/>
    <property type="match status" value="1"/>
</dbReference>
<dbReference type="Pfam" id="PF00041">
    <property type="entry name" value="fn3"/>
    <property type="match status" value="1"/>
</dbReference>
<feature type="region of interest" description="Disordered" evidence="1">
    <location>
        <begin position="554"/>
        <end position="639"/>
    </location>
</feature>
<dbReference type="RefSeq" id="XP_022089294.1">
    <property type="nucleotide sequence ID" value="XM_022233602.1"/>
</dbReference>
<dbReference type="InterPro" id="IPR000159">
    <property type="entry name" value="RA_dom"/>
</dbReference>
<protein>
    <submittedName>
        <fullName evidence="5 6">Uncharacterized protein LOC110978538 isoform X1</fullName>
    </submittedName>
</protein>
<sequence>MDGAELYCFEDFESELSPGDDLDDTQDQDNHFEWMDPSSTPGEDKFRIRTRTDLPDQRSGVTEIKASRVEHHIKNADKRDNNWGHGNNHHQQQDGRLDHPAFLGKSQGYGETRQGSVIASKQRVLQRGRTIDIPESSHAGGLGSNRFRAGHLLRTQSTDESKEIHPGPRDSLSLSDRRISQHINQRTTKVTCVKTNFVTEMETGNSACTNDGSVQRGGEAPLESAAISKNVDKFSVRARPDSNLRNKKMREMPPVVALRPGRSGSPRSWNFATQSIVPRFANREDSEILTAIRKSPTFKGPSDERRRPLVTNCSIDSALEQQTNDEPFNTNSVAVSADCVSSEKPEAISIFGPEDLIKDVIAKTGSINREIPSALMNSSEGPKEKFEGQLWSISRHHVAPGLPPSGRGMKVGPTKPLRSKEACVAEELCNCRGSNESENTHKPVCRSLTAPSMSVPPVEDEASKPLPRPKPPLGPRVSAPLLGISSAACSKNHLNSSAHAHRFPDNKVSNMYTPKEVNVMKASVHERWLTAFKKVIRRNARFLHDISKGAAWRLEDDEARNPPPSPSIDDTPFARATSQPYYAVSPKFNDDEKSGKSNGGSGLVKLARRLSQKGDRRENKGDKPPCRQRSISVDSNSEDDPISLDHWLWPILMPEGDGDTIIKAVGDVRKAHSMENLLQQTSDNSKASSIPPSPTAPQKLHRSWSAKKRSSSNTEVDTGAGIGKDRTKRYSKQMTDSQALFDAVEHQDLDTARLILETNGLDVNQVNEDEFTVLDIAVMTNNMPMARLLLSCGARENPRFLMKDARASKLNTLINEAEMRVQEMTSRLVNIGLNSATGPTGSSKDLEKHLRDWEWRFRLLKRMKAGFEHARVPDHPACVTLSTASSTSLQVRFEEPLNANGAAVTRYKIEWSCSEDFFPPAGEHILYDVRYPSYRIHGLKQGVKYYVRVSAFNMKGFGPSQAPTPPFAIPSCWRDMHGNKSRFSGRLNMIDDLFQQVRDTRPTDSGEIKRSSPRASPNQVRRTVKKSLKNFFQSAPKFQKHLKRGVYLASVMYSDDKVLVTNEDQLPIVEVDETFSSSIHQDFLWFLKVAGTWEDVDLLRSDLERTSGSSPAILFRARLLQAASLLQSALGTQDLGQVFYEPIRDSHGIIIITIVNQIRDQRVMQTMSSLKWTNINRIQKRKSVNMDNPSAAEMLLASLPEKILYHQVSGIKLTKGLYLGYLKLRSSVDTIRVQVPEKLPSVLPHVKLRDNPNVSQEEWEWLHTLDNCQSKRNPTKIQEDFQHLLATGTRKLLVKMGVSEEESLTYRLCDLEVIEMNEQVSVVLLFPPSGSVCLGPGTSDEWIVSKDYISIPVPVFEMVHMTTYQSEFIRRFTRLSSILDIDSLIAQQTLREAFSTDEVNDAKQRLQQVLDYQQELETTWKGMRWIMDVLQYARDKQLRGGVPLSVLYAPPPSPVDSPMDVISDMEKIFDAEKDKSTLQIPNNGQTQPMQFLNPSKETKPSTGILRVFPDYNSGLAKGTSIKLHVTSKTTCREIVNLVIQQLNKAVESHGLDSPLYLEDQWSEFCLVAIISNKEYQLRDDHCPLQLQNPWTKGHLYVRTKDNTGNLLSMGPSTAV</sequence>
<dbReference type="SUPFAM" id="SSF54236">
    <property type="entry name" value="Ubiquitin-like"/>
    <property type="match status" value="1"/>
</dbReference>
<dbReference type="SMART" id="SM00248">
    <property type="entry name" value="ANK"/>
    <property type="match status" value="2"/>
</dbReference>
<feature type="compositionally biased region" description="Basic and acidic residues" evidence="1">
    <location>
        <begin position="612"/>
        <end position="625"/>
    </location>
</feature>
<dbReference type="RefSeq" id="XP_022089296.1">
    <property type="nucleotide sequence ID" value="XM_022233604.1"/>
</dbReference>
<dbReference type="Gene3D" id="2.60.40.10">
    <property type="entry name" value="Immunoglobulins"/>
    <property type="match status" value="1"/>
</dbReference>
<gene>
    <name evidence="5 6 7" type="primary">LOC110978538</name>
</gene>
<feature type="compositionally biased region" description="Polar residues" evidence="1">
    <location>
        <begin position="680"/>
        <end position="690"/>
    </location>
</feature>
<dbReference type="Gene3D" id="1.25.40.20">
    <property type="entry name" value="Ankyrin repeat-containing domain"/>
    <property type="match status" value="1"/>
</dbReference>
<feature type="region of interest" description="Disordered" evidence="1">
    <location>
        <begin position="1000"/>
        <end position="1020"/>
    </location>
</feature>
<dbReference type="InterPro" id="IPR036770">
    <property type="entry name" value="Ankyrin_rpt-contain_sf"/>
</dbReference>
<feature type="domain" description="Ras-associating" evidence="2">
    <location>
        <begin position="1501"/>
        <end position="1602"/>
    </location>
</feature>
<dbReference type="GO" id="GO:0000132">
    <property type="term" value="P:establishment of mitotic spindle orientation"/>
    <property type="evidence" value="ECO:0007669"/>
    <property type="project" value="TreeGrafter"/>
</dbReference>
<evidence type="ECO:0000313" key="4">
    <source>
        <dbReference type="Proteomes" id="UP000694845"/>
    </source>
</evidence>
<dbReference type="Gene3D" id="3.10.20.90">
    <property type="entry name" value="Phosphatidylinositol 3-kinase Catalytic Subunit, Chain A, domain 1"/>
    <property type="match status" value="1"/>
</dbReference>
<dbReference type="Pfam" id="PF13637">
    <property type="entry name" value="Ank_4"/>
    <property type="match status" value="1"/>
</dbReference>
<dbReference type="SMART" id="SM00314">
    <property type="entry name" value="RA"/>
    <property type="match status" value="1"/>
</dbReference>
<proteinExistence type="predicted"/>
<dbReference type="InterPro" id="IPR003961">
    <property type="entry name" value="FN3_dom"/>
</dbReference>
<feature type="region of interest" description="Disordered" evidence="1">
    <location>
        <begin position="77"/>
        <end position="97"/>
    </location>
</feature>
<dbReference type="Pfam" id="PF00788">
    <property type="entry name" value="RA"/>
    <property type="match status" value="1"/>
</dbReference>
<dbReference type="GO" id="GO:0007165">
    <property type="term" value="P:signal transduction"/>
    <property type="evidence" value="ECO:0007669"/>
    <property type="project" value="InterPro"/>
</dbReference>
<feature type="compositionally biased region" description="Basic and acidic residues" evidence="1">
    <location>
        <begin position="1000"/>
        <end position="1010"/>
    </location>
</feature>
<organism evidence="4 5">
    <name type="scientific">Acanthaster planci</name>
    <name type="common">Crown-of-thorns starfish</name>
    <dbReference type="NCBI Taxonomy" id="133434"/>
    <lineage>
        <taxon>Eukaryota</taxon>
        <taxon>Metazoa</taxon>
        <taxon>Echinodermata</taxon>
        <taxon>Eleutherozoa</taxon>
        <taxon>Asterozoa</taxon>
        <taxon>Asteroidea</taxon>
        <taxon>Valvatacea</taxon>
        <taxon>Valvatida</taxon>
        <taxon>Acanthasteridae</taxon>
        <taxon>Acanthaster</taxon>
    </lineage>
</organism>
<dbReference type="SMART" id="SM00060">
    <property type="entry name" value="FN3"/>
    <property type="match status" value="1"/>
</dbReference>
<dbReference type="OrthoDB" id="2428204at2759"/>
<evidence type="ECO:0000259" key="2">
    <source>
        <dbReference type="PROSITE" id="PS50200"/>
    </source>
</evidence>
<dbReference type="InterPro" id="IPR039269">
    <property type="entry name" value="ANKFN1"/>
</dbReference>
<dbReference type="InterPro" id="IPR013783">
    <property type="entry name" value="Ig-like_fold"/>
</dbReference>
<evidence type="ECO:0000256" key="1">
    <source>
        <dbReference type="SAM" id="MobiDB-lite"/>
    </source>
</evidence>
<feature type="region of interest" description="Disordered" evidence="1">
    <location>
        <begin position="13"/>
        <end position="46"/>
    </location>
</feature>
<dbReference type="SUPFAM" id="SSF49265">
    <property type="entry name" value="Fibronectin type III"/>
    <property type="match status" value="1"/>
</dbReference>
<feature type="region of interest" description="Disordered" evidence="1">
    <location>
        <begin position="435"/>
        <end position="475"/>
    </location>
</feature>
<evidence type="ECO:0000259" key="3">
    <source>
        <dbReference type="PROSITE" id="PS50853"/>
    </source>
</evidence>
<dbReference type="InterPro" id="IPR029071">
    <property type="entry name" value="Ubiquitin-like_domsf"/>
</dbReference>
<dbReference type="InterPro" id="IPR002110">
    <property type="entry name" value="Ankyrin_rpt"/>
</dbReference>
<reference evidence="5 6" key="1">
    <citation type="submission" date="2025-04" db="UniProtKB">
        <authorList>
            <consortium name="RefSeq"/>
        </authorList>
    </citation>
    <scope>IDENTIFICATION</scope>
</reference>
<dbReference type="CDD" id="cd00063">
    <property type="entry name" value="FN3"/>
    <property type="match status" value="1"/>
</dbReference>
<dbReference type="InterPro" id="IPR036116">
    <property type="entry name" value="FN3_sf"/>
</dbReference>
<dbReference type="CDD" id="cd17117">
    <property type="entry name" value="RA_ANKFN1_like"/>
    <property type="match status" value="1"/>
</dbReference>
<dbReference type="PROSITE" id="PS50200">
    <property type="entry name" value="RA"/>
    <property type="match status" value="1"/>
</dbReference>
<accession>A0A8B7Y7U4</accession>
<evidence type="ECO:0000313" key="7">
    <source>
        <dbReference type="RefSeq" id="XP_022089296.1"/>
    </source>
</evidence>
<dbReference type="GeneID" id="110978538"/>
<feature type="region of interest" description="Disordered" evidence="1">
    <location>
        <begin position="680"/>
        <end position="731"/>
    </location>
</feature>
<dbReference type="PANTHER" id="PTHR21437">
    <property type="entry name" value="WIDE AWAKE"/>
    <property type="match status" value="1"/>
</dbReference>
<dbReference type="GO" id="GO:0061172">
    <property type="term" value="P:regulation of establishment of bipolar cell polarity"/>
    <property type="evidence" value="ECO:0007669"/>
    <property type="project" value="TreeGrafter"/>
</dbReference>
<evidence type="ECO:0000313" key="5">
    <source>
        <dbReference type="RefSeq" id="XP_022089294.1"/>
    </source>
</evidence>
<dbReference type="SUPFAM" id="SSF48403">
    <property type="entry name" value="Ankyrin repeat"/>
    <property type="match status" value="1"/>
</dbReference>
<dbReference type="CTD" id="162282"/>
<feature type="domain" description="Fibronectin type-III" evidence="3">
    <location>
        <begin position="875"/>
        <end position="972"/>
    </location>
</feature>
<name>A0A8B7Y7U4_ACAPL</name>
<dbReference type="RefSeq" id="XP_022089295.1">
    <property type="nucleotide sequence ID" value="XM_022233603.1"/>
</dbReference>